<keyword evidence="6" id="KW-1185">Reference proteome</keyword>
<evidence type="ECO:0000313" key="6">
    <source>
        <dbReference type="Proteomes" id="UP000198378"/>
    </source>
</evidence>
<dbReference type="KEGG" id="gtm:GT3921_04730"/>
<dbReference type="EMDB" id="EMD-43754"/>
<evidence type="ECO:0000256" key="2">
    <source>
        <dbReference type="ARBA" id="ARBA00022747"/>
    </source>
</evidence>
<dbReference type="PANTHER" id="PTHR43140:SF1">
    <property type="entry name" value="TYPE I RESTRICTION ENZYME ECOKI SPECIFICITY SUBUNIT"/>
    <property type="match status" value="1"/>
</dbReference>
<comment type="caution">
    <text evidence="5">The sequence shown here is derived from an EMBL/GenBank/DDBJ whole genome shotgun (WGS) entry which is preliminary data.</text>
</comment>
<keyword evidence="3" id="KW-0238">DNA-binding</keyword>
<evidence type="ECO:0000256" key="4">
    <source>
        <dbReference type="ARBA" id="ARBA00038652"/>
    </source>
</evidence>
<dbReference type="GO" id="GO:0009307">
    <property type="term" value="P:DNA restriction-modification system"/>
    <property type="evidence" value="ECO:0007669"/>
    <property type="project" value="UniProtKB-KW"/>
</dbReference>
<proteinExistence type="evidence at protein level"/>
<keyword evidence="7 8" id="KW-0002">3D-structure</keyword>
<comment type="similarity">
    <text evidence="1">Belongs to the type-I restriction system S methylase family.</text>
</comment>
<dbReference type="AlphaFoldDB" id="A0A226QBA7"/>
<protein>
    <submittedName>
        <fullName evidence="5">Uncharacterized protein</fullName>
    </submittedName>
</protein>
<evidence type="ECO:0007829" key="9">
    <source>
        <dbReference type="PDB" id="8W2Q"/>
    </source>
</evidence>
<dbReference type="PANTHER" id="PTHR43140">
    <property type="entry name" value="TYPE-1 RESTRICTION ENZYME ECOKI SPECIFICITY PROTEIN"/>
    <property type="match status" value="1"/>
</dbReference>
<keyword evidence="2" id="KW-0680">Restriction system</keyword>
<evidence type="ECO:0000256" key="3">
    <source>
        <dbReference type="ARBA" id="ARBA00023125"/>
    </source>
</evidence>
<dbReference type="InterPro" id="IPR051212">
    <property type="entry name" value="Type-I_RE_S_subunit"/>
</dbReference>
<dbReference type="EMBL" id="NEWK01000001">
    <property type="protein sequence ID" value="OXB89178.1"/>
    <property type="molecule type" value="Genomic_DNA"/>
</dbReference>
<dbReference type="GO" id="GO:0003677">
    <property type="term" value="F:DNA binding"/>
    <property type="evidence" value="ECO:0007669"/>
    <property type="project" value="UniProtKB-KW"/>
</dbReference>
<sequence length="476" mass="54972">MGLIQRRNFSTFASEPSVRFDFNYMKSVTPTTEEYYTYKSLFEVVPSTVPTLDESEPFKYAEIGHVSKNGEVFPVTLSFEDRDELNEDLFKKIEKGDIFLPERGNILISAIRPYLNKIVLIKEDDETDIYFTKAFIQIKPLINSRILYYALRTIFSEKINAVSRQGKGYPTLKEDDLKTIQFSKKVIDNLLAKEEELISNIDALEKDIKELKSIQRSKKEIVDEVFSSHFNINMVELMALDSQRRVDVGLSSISSLNSTIRYSYRWNKMKLIQKYLYRDIDCIEPLGKYILSSNNGWSPESVVGGEGIPILGQEHLEFDGVLNVSPTKATTKTKNNMENFFIQEGDLFISRGNTVDLVGLACVVETEVTEDIIYPDLYIRLKIDEKVIHKKYLALLFNSFFGRLYFKYVSKGKNQTMVKISSNELLNYYLPIPPMEQQLEIVGKIEEQIGAQNEIEKQIEEKRNQIRVIIEETARS</sequence>
<dbReference type="InterPro" id="IPR044946">
    <property type="entry name" value="Restrct_endonuc_typeI_TRD_sf"/>
</dbReference>
<name>A0A226QBA7_9BACL</name>
<dbReference type="EMDB" id="EMD-43711"/>
<organism evidence="5 6">
    <name type="scientific">Geobacillus thermocatenulatus</name>
    <dbReference type="NCBI Taxonomy" id="33938"/>
    <lineage>
        <taxon>Bacteria</taxon>
        <taxon>Bacillati</taxon>
        <taxon>Bacillota</taxon>
        <taxon>Bacilli</taxon>
        <taxon>Bacillales</taxon>
        <taxon>Anoxybacillaceae</taxon>
        <taxon>Geobacillus</taxon>
        <taxon>Geobacillus thermoleovorans group</taxon>
    </lineage>
</organism>
<reference evidence="7" key="2">
    <citation type="submission" date="2024-02" db="PDB data bank">
        <title>Atomic insights into the mechanism of DNA recognition and methylation by type IIB restriction-modification system: CryoEM structures of DNA free and cognate DNA bound BsaXI.</title>
        <authorList>
            <person name="Shen B.W."/>
            <person name="Stoddard B.L."/>
        </authorList>
    </citation>
    <scope>STRUCTURE BY ELECTRON MICROSCOPY (3.26 ANGSTROMS)</scope>
</reference>
<dbReference type="PDB" id="8W0P">
    <property type="method" value="EM"/>
    <property type="resolution" value="3.26 A"/>
    <property type="chains" value="C=1-476"/>
</dbReference>
<evidence type="ECO:0007829" key="7">
    <source>
        <dbReference type="PDB" id="8W0P"/>
    </source>
</evidence>
<evidence type="ECO:0000256" key="1">
    <source>
        <dbReference type="ARBA" id="ARBA00010923"/>
    </source>
</evidence>
<dbReference type="REBASE" id="208209">
    <property type="entry name" value="Gth3921IP"/>
</dbReference>
<comment type="subunit">
    <text evidence="4">The methyltransferase is composed of M and S polypeptides.</text>
</comment>
<dbReference type="EMDB" id="EMD-43755"/>
<dbReference type="PDB" id="8W2P">
    <property type="method" value="EM"/>
    <property type="resolution" value="3.14 A"/>
    <property type="chains" value="C=1-476"/>
</dbReference>
<dbReference type="Gene3D" id="3.90.220.20">
    <property type="entry name" value="DNA methylase specificity domains"/>
    <property type="match status" value="2"/>
</dbReference>
<reference evidence="8 9" key="3">
    <citation type="submission" date="2024-02" db="PDB data bank">
        <title>Structural and biochemical analysis of subunit assembly, DNA recognition and cleavage by a Type IIB restriction-modification enzyme: BsaXI.</title>
        <authorList>
            <person name="Heiter D."/>
            <person name="Xu S."/>
            <person name="Stoddard B.L."/>
            <person name="Shen B.W."/>
        </authorList>
    </citation>
    <scope>STRUCTURE BY ELECTRON MICROSCOPY (3.06 ANGSTROMS)</scope>
</reference>
<dbReference type="Proteomes" id="UP000198378">
    <property type="component" value="Unassembled WGS sequence"/>
</dbReference>
<dbReference type="RefSeq" id="WP_052369191.1">
    <property type="nucleotide sequence ID" value="NZ_CP018058.1"/>
</dbReference>
<dbReference type="InterPro" id="IPR000055">
    <property type="entry name" value="Restrct_endonuc_typeI_TRD"/>
</dbReference>
<gene>
    <name evidence="5" type="ORF">B9L19_03595</name>
</gene>
<dbReference type="SUPFAM" id="SSF116734">
    <property type="entry name" value="DNA methylase specificity domain"/>
    <property type="match status" value="2"/>
</dbReference>
<evidence type="ECO:0007829" key="8">
    <source>
        <dbReference type="PDB" id="8W2P"/>
    </source>
</evidence>
<evidence type="ECO:0000313" key="5">
    <source>
        <dbReference type="EMBL" id="OXB89178.1"/>
    </source>
</evidence>
<accession>A0A226QBA7</accession>
<dbReference type="Pfam" id="PF01420">
    <property type="entry name" value="Methylase_S"/>
    <property type="match status" value="1"/>
</dbReference>
<dbReference type="SMR" id="A0A226QBA7"/>
<reference evidence="5 6" key="1">
    <citation type="submission" date="2017-05" db="EMBL/GenBank/DDBJ databases">
        <title>The genome sequence of Geobacillus thermocatenulatus DSM 730.</title>
        <authorList>
            <person name="Ramaloko W.T."/>
            <person name="Koen N."/>
            <person name="Polliack S."/>
            <person name="Aliyu H."/>
            <person name="Lebre P."/>
            <person name="Mohr T."/>
            <person name="Oswald F."/>
            <person name="Zwick M."/>
            <person name="Neumann A."/>
            <person name="Syldatk C."/>
            <person name="Cowan D."/>
            <person name="De Maayer P."/>
        </authorList>
    </citation>
    <scope>NUCLEOTIDE SEQUENCE [LARGE SCALE GENOMIC DNA]</scope>
    <source>
        <strain evidence="5 6">BGSC 93A1</strain>
    </source>
</reference>
<dbReference type="PDB" id="8W2Q">
    <property type="method" value="EM"/>
    <property type="resolution" value="3.06 A"/>
    <property type="chains" value="C=1-476"/>
</dbReference>